<accession>A0A0F7ZQ78</accession>
<sequence length="494" mass="54085">MIIRRAAVRQGRRTLATPLPLPSAIRRLSSEVKTEAKADGSATMTESPWKVPESARVVQQFPISSKKKKQKALQDMIVSLGSEPVRDHQGASWARPHQVGNQLMSPAQQYAEFQRIKAATRKLGSHVEKRYVPSHLFDKPPMPEDVTLEMLMAAQTHMGHNTSSWNPANSKYIYGVRQGIHIIALETTAAHLRRAARVVEEVAYRGGLILFVGTRKGQMEIVTKAAKLAKGCHLFGKWTPGSITNRDVILKTRRTKVVDHLDQELGDFDIYTGRARPLLPDLVVCLNPLENYTLLYECGLKNIPTIGVIDTNADPSWVTYTIPANDDSLRSVAVIGGALARAAQRGKKRRLEIAVKGASSWPTPPDIKQHMQKEIAAAMTKKKEVMGKMQASVQGFTEEEQNILNKHYGAETAEVGEDKMLELLGEAAEAGDVVEAQEPLGAGEAMTIEPASAAEGEAPGKADERLEQVAAQLDSIKEHMGHIEAAVGSKGEKN</sequence>
<reference evidence="4 5" key="1">
    <citation type="journal article" date="2014" name="Genome Biol. Evol.">
        <title>Comparative genomics and transcriptomics analyses reveal divergent lifestyle features of nematode endoparasitic fungus Hirsutella minnesotensis.</title>
        <authorList>
            <person name="Lai Y."/>
            <person name="Liu K."/>
            <person name="Zhang X."/>
            <person name="Zhang X."/>
            <person name="Li K."/>
            <person name="Wang N."/>
            <person name="Shu C."/>
            <person name="Wu Y."/>
            <person name="Wang C."/>
            <person name="Bushley K.E."/>
            <person name="Xiang M."/>
            <person name="Liu X."/>
        </authorList>
    </citation>
    <scope>NUCLEOTIDE SEQUENCE [LARGE SCALE GENOMIC DNA]</scope>
    <source>
        <strain evidence="4 5">3608</strain>
    </source>
</reference>
<evidence type="ECO:0000256" key="3">
    <source>
        <dbReference type="ARBA" id="ARBA00023274"/>
    </source>
</evidence>
<evidence type="ECO:0000313" key="5">
    <source>
        <dbReference type="Proteomes" id="UP000054481"/>
    </source>
</evidence>
<dbReference type="PANTHER" id="PTHR12534:SF0">
    <property type="entry name" value="SMALL RIBOSOMAL SUBUNIT PROTEIN US2M"/>
    <property type="match status" value="1"/>
</dbReference>
<dbReference type="Gene3D" id="3.40.50.10490">
    <property type="entry name" value="Glucose-6-phosphate isomerase like protein, domain 1"/>
    <property type="match status" value="1"/>
</dbReference>
<evidence type="ECO:0000313" key="4">
    <source>
        <dbReference type="EMBL" id="KJZ76775.1"/>
    </source>
</evidence>
<dbReference type="EMBL" id="KQ030509">
    <property type="protein sequence ID" value="KJZ76775.1"/>
    <property type="molecule type" value="Genomic_DNA"/>
</dbReference>
<gene>
    <name evidence="4" type="ORF">HIM_03652</name>
</gene>
<dbReference type="OrthoDB" id="2320368at2759"/>
<evidence type="ECO:0000256" key="2">
    <source>
        <dbReference type="ARBA" id="ARBA00022980"/>
    </source>
</evidence>
<dbReference type="SUPFAM" id="SSF52313">
    <property type="entry name" value="Ribosomal protein S2"/>
    <property type="match status" value="1"/>
</dbReference>
<dbReference type="GO" id="GO:0006412">
    <property type="term" value="P:translation"/>
    <property type="evidence" value="ECO:0007669"/>
    <property type="project" value="InterPro"/>
</dbReference>
<dbReference type="GO" id="GO:0005763">
    <property type="term" value="C:mitochondrial small ribosomal subunit"/>
    <property type="evidence" value="ECO:0007669"/>
    <property type="project" value="TreeGrafter"/>
</dbReference>
<keyword evidence="5" id="KW-1185">Reference proteome</keyword>
<dbReference type="PANTHER" id="PTHR12534">
    <property type="entry name" value="30S RIBOSOMAL PROTEIN S2 PROKARYOTIC AND ORGANELLAR"/>
    <property type="match status" value="1"/>
</dbReference>
<dbReference type="InterPro" id="IPR023591">
    <property type="entry name" value="Ribosomal_uS2_flav_dom_sf"/>
</dbReference>
<comment type="similarity">
    <text evidence="1">Belongs to the universal ribosomal protein uS2 family.</text>
</comment>
<keyword evidence="2" id="KW-0689">Ribosomal protein</keyword>
<dbReference type="Pfam" id="PF00318">
    <property type="entry name" value="Ribosomal_S2"/>
    <property type="match status" value="1"/>
</dbReference>
<proteinExistence type="inferred from homology"/>
<dbReference type="CDD" id="cd01425">
    <property type="entry name" value="RPS2"/>
    <property type="match status" value="1"/>
</dbReference>
<name>A0A0F7ZQ78_9HYPO</name>
<dbReference type="PRINTS" id="PR00395">
    <property type="entry name" value="RIBOSOMALS2"/>
</dbReference>
<evidence type="ECO:0008006" key="6">
    <source>
        <dbReference type="Google" id="ProtNLM"/>
    </source>
</evidence>
<keyword evidence="3" id="KW-0687">Ribonucleoprotein</keyword>
<dbReference type="HAMAP" id="MF_00291_B">
    <property type="entry name" value="Ribosomal_uS2_B"/>
    <property type="match status" value="1"/>
</dbReference>
<organism evidence="4 5">
    <name type="scientific">Hirsutella minnesotensis 3608</name>
    <dbReference type="NCBI Taxonomy" id="1043627"/>
    <lineage>
        <taxon>Eukaryota</taxon>
        <taxon>Fungi</taxon>
        <taxon>Dikarya</taxon>
        <taxon>Ascomycota</taxon>
        <taxon>Pezizomycotina</taxon>
        <taxon>Sordariomycetes</taxon>
        <taxon>Hypocreomycetidae</taxon>
        <taxon>Hypocreales</taxon>
        <taxon>Ophiocordycipitaceae</taxon>
        <taxon>Hirsutella</taxon>
    </lineage>
</organism>
<protein>
    <recommendedName>
        <fullName evidence="6">37S ribosomal protein MRP4</fullName>
    </recommendedName>
</protein>
<evidence type="ECO:0000256" key="1">
    <source>
        <dbReference type="ARBA" id="ARBA00006242"/>
    </source>
</evidence>
<dbReference type="NCBIfam" id="TIGR01011">
    <property type="entry name" value="rpsB_bact"/>
    <property type="match status" value="1"/>
</dbReference>
<dbReference type="AlphaFoldDB" id="A0A0F7ZQ78"/>
<dbReference type="PROSITE" id="PS00962">
    <property type="entry name" value="RIBOSOMAL_S2_1"/>
    <property type="match status" value="1"/>
</dbReference>
<dbReference type="Proteomes" id="UP000054481">
    <property type="component" value="Unassembled WGS sequence"/>
</dbReference>
<dbReference type="GO" id="GO:0003735">
    <property type="term" value="F:structural constituent of ribosome"/>
    <property type="evidence" value="ECO:0007669"/>
    <property type="project" value="InterPro"/>
</dbReference>
<dbReference type="InterPro" id="IPR001865">
    <property type="entry name" value="Ribosomal_uS2"/>
</dbReference>
<dbReference type="InterPro" id="IPR005706">
    <property type="entry name" value="Ribosomal_uS2_bac/mit/plastid"/>
</dbReference>
<dbReference type="InterPro" id="IPR018130">
    <property type="entry name" value="Ribosomal_uS2_CS"/>
</dbReference>